<dbReference type="PANTHER" id="PTHR43173:SF37">
    <property type="entry name" value="ABC1 FAMILY PROTEIN C10F6.14C"/>
    <property type="match status" value="1"/>
</dbReference>
<dbReference type="Pfam" id="PF03109">
    <property type="entry name" value="ABC1"/>
    <property type="match status" value="1"/>
</dbReference>
<dbReference type="OrthoDB" id="427480at2759"/>
<dbReference type="InterPro" id="IPR045307">
    <property type="entry name" value="ADCK1_dom"/>
</dbReference>
<evidence type="ECO:0000313" key="3">
    <source>
        <dbReference type="EMBL" id="KAJ1927938.1"/>
    </source>
</evidence>
<organism evidence="3 4">
    <name type="scientific">Tieghemiomyces parasiticus</name>
    <dbReference type="NCBI Taxonomy" id="78921"/>
    <lineage>
        <taxon>Eukaryota</taxon>
        <taxon>Fungi</taxon>
        <taxon>Fungi incertae sedis</taxon>
        <taxon>Zoopagomycota</taxon>
        <taxon>Kickxellomycotina</taxon>
        <taxon>Dimargaritomycetes</taxon>
        <taxon>Dimargaritales</taxon>
        <taxon>Dimargaritaceae</taxon>
        <taxon>Tieghemiomyces</taxon>
    </lineage>
</organism>
<evidence type="ECO:0000256" key="1">
    <source>
        <dbReference type="ARBA" id="ARBA00009670"/>
    </source>
</evidence>
<evidence type="ECO:0000313" key="4">
    <source>
        <dbReference type="Proteomes" id="UP001150569"/>
    </source>
</evidence>
<comment type="similarity">
    <text evidence="1">Belongs to the protein kinase superfamily. ADCK protein kinase family.</text>
</comment>
<dbReference type="InterPro" id="IPR051130">
    <property type="entry name" value="Mito_struct-func_regulator"/>
</dbReference>
<keyword evidence="4" id="KW-1185">Reference proteome</keyword>
<dbReference type="InterPro" id="IPR011009">
    <property type="entry name" value="Kinase-like_dom_sf"/>
</dbReference>
<dbReference type="Proteomes" id="UP001150569">
    <property type="component" value="Unassembled WGS sequence"/>
</dbReference>
<dbReference type="InterPro" id="IPR004147">
    <property type="entry name" value="ABC1_dom"/>
</dbReference>
<proteinExistence type="inferred from homology"/>
<evidence type="ECO:0000259" key="2">
    <source>
        <dbReference type="Pfam" id="PF03109"/>
    </source>
</evidence>
<gene>
    <name evidence="3" type="ORF">IWQ60_002494</name>
</gene>
<reference evidence="3" key="1">
    <citation type="submission" date="2022-07" db="EMBL/GenBank/DDBJ databases">
        <title>Phylogenomic reconstructions and comparative analyses of Kickxellomycotina fungi.</title>
        <authorList>
            <person name="Reynolds N.K."/>
            <person name="Stajich J.E."/>
            <person name="Barry K."/>
            <person name="Grigoriev I.V."/>
            <person name="Crous P."/>
            <person name="Smith M.E."/>
        </authorList>
    </citation>
    <scope>NUCLEOTIDE SEQUENCE</scope>
    <source>
        <strain evidence="3">RSA 861</strain>
    </source>
</reference>
<dbReference type="AlphaFoldDB" id="A0A9W8ACK4"/>
<name>A0A9W8ACK4_9FUNG</name>
<accession>A0A9W8ACK4</accession>
<protein>
    <recommendedName>
        <fullName evidence="2">ABC1 atypical kinase-like domain-containing protein</fullName>
    </recommendedName>
</protein>
<dbReference type="CDD" id="cd13969">
    <property type="entry name" value="ADCK1-like"/>
    <property type="match status" value="1"/>
</dbReference>
<comment type="caution">
    <text evidence="3">The sequence shown here is derived from an EMBL/GenBank/DDBJ whole genome shotgun (WGS) entry which is preliminary data.</text>
</comment>
<sequence length="582" mass="66599">MAHRLSRSARGLLAVGAIGLGGYWYDRQVQASSLTRTLRTLYANVMIIVDYKWNFQPGKADRINDLHSRVARRVLDVCEKNGGLYIKFGQAVALYSTILPPQYNQIFKTMYDEAPSIPYAEVVRIFECEFGRRPEDLFAEFEAEPVASASIAQVHRARLRCADGYGAWVAVKVQKPAIATQMDWDLATIRWVVKGLEWAFDLPLTWSLEYTCDHIRQEIDFINEGRNAERARSNVNQDAKLARHLYIPRVYWEYTRRRIMTAEWIEGTRLSQLKGGQAGTDFYRPAEVMNTLVSAFASQIFVHGFVHADPHPGNIILRRHPSDPRTYQAVLIDHGLYLREDERFRNEYCRLWTSLLLMDMRTVRGLCARWGVGDPDMLASFTLLRPFRSQGSPAHLQAAVSREELYQMQLNMKQNIHHFLTDTERFPKDLIFIGRNMNMVRGLNKMLGSPVNRIGIMADYAARGLGAHWQAWTDSERSLGDGRRRLPAAWGSEGLLHAPGRYLGALGRYLATYVMARLGYYTFRFNLALVSLTFSAYGLWSAAMERLTGREARNIEQVMDDSIINAVEQQLGYKIDTSIFEA</sequence>
<feature type="domain" description="ABC1 atypical kinase-like" evidence="2">
    <location>
        <begin position="110"/>
        <end position="363"/>
    </location>
</feature>
<dbReference type="SUPFAM" id="SSF56112">
    <property type="entry name" value="Protein kinase-like (PK-like)"/>
    <property type="match status" value="1"/>
</dbReference>
<dbReference type="PANTHER" id="PTHR43173">
    <property type="entry name" value="ABC1 FAMILY PROTEIN"/>
    <property type="match status" value="1"/>
</dbReference>
<dbReference type="EMBL" id="JANBPT010000095">
    <property type="protein sequence ID" value="KAJ1927938.1"/>
    <property type="molecule type" value="Genomic_DNA"/>
</dbReference>